<evidence type="ECO:0008006" key="3">
    <source>
        <dbReference type="Google" id="ProtNLM"/>
    </source>
</evidence>
<dbReference type="Pfam" id="PF13315">
    <property type="entry name" value="DUF4085"/>
    <property type="match status" value="1"/>
</dbReference>
<accession>A0A917H985</accession>
<dbReference type="Proteomes" id="UP000600247">
    <property type="component" value="Unassembled WGS sequence"/>
</dbReference>
<protein>
    <recommendedName>
        <fullName evidence="3">DUF4085 family protein</fullName>
    </recommendedName>
</protein>
<sequence length="289" mass="34753">MKYFTKEWYELCQRTGLHFGMRVHKSAYVRDEALFLRLYNRKEKEFLIQEREVYDVDPRFMLEQDGRQLVALDKWLLDGDEISEEHTMVYHMSSEERDRIQHLIAAYDVRPPFDEVKSKDVFRVNQDWRYKEAYDKLPVELSSRIADMRVFALGYSTREVLRELKKLSRENEKCMKLVMDEYRQVQQAENIPEHIRSQFHFHDCRVTELTFGKQIVMRLDTQGGFTNNNKVTFDNVNEIIRQDEHIVGSDWLYNELYRTDCGYEVHMIFSGEGMPEFIIRCADIVVEQE</sequence>
<organism evidence="1 2">
    <name type="scientific">Paenibacillus radicis</name>
    <name type="common">ex Gao et al. 2016</name>
    <dbReference type="NCBI Taxonomy" id="1737354"/>
    <lineage>
        <taxon>Bacteria</taxon>
        <taxon>Bacillati</taxon>
        <taxon>Bacillota</taxon>
        <taxon>Bacilli</taxon>
        <taxon>Bacillales</taxon>
        <taxon>Paenibacillaceae</taxon>
        <taxon>Paenibacillus</taxon>
    </lineage>
</organism>
<comment type="caution">
    <text evidence="1">The sequence shown here is derived from an EMBL/GenBank/DDBJ whole genome shotgun (WGS) entry which is preliminary data.</text>
</comment>
<gene>
    <name evidence="1" type="ORF">GCM10010918_29130</name>
</gene>
<dbReference type="RefSeq" id="WP_188889930.1">
    <property type="nucleotide sequence ID" value="NZ_BMHY01000005.1"/>
</dbReference>
<evidence type="ECO:0000313" key="2">
    <source>
        <dbReference type="Proteomes" id="UP000600247"/>
    </source>
</evidence>
<keyword evidence="2" id="KW-1185">Reference proteome</keyword>
<reference evidence="1 2" key="1">
    <citation type="journal article" date="2014" name="Int. J. Syst. Evol. Microbiol.">
        <title>Complete genome sequence of Corynebacterium casei LMG S-19264T (=DSM 44701T), isolated from a smear-ripened cheese.</title>
        <authorList>
            <consortium name="US DOE Joint Genome Institute (JGI-PGF)"/>
            <person name="Walter F."/>
            <person name="Albersmeier A."/>
            <person name="Kalinowski J."/>
            <person name="Ruckert C."/>
        </authorList>
    </citation>
    <scope>NUCLEOTIDE SEQUENCE [LARGE SCALE GENOMIC DNA]</scope>
    <source>
        <strain evidence="1 2">CGMCC 1.15286</strain>
    </source>
</reference>
<evidence type="ECO:0000313" key="1">
    <source>
        <dbReference type="EMBL" id="GGG71689.1"/>
    </source>
</evidence>
<name>A0A917H985_9BACL</name>
<proteinExistence type="predicted"/>
<dbReference type="AlphaFoldDB" id="A0A917H985"/>
<dbReference type="EMBL" id="BMHY01000005">
    <property type="protein sequence ID" value="GGG71689.1"/>
    <property type="molecule type" value="Genomic_DNA"/>
</dbReference>
<dbReference type="InterPro" id="IPR025144">
    <property type="entry name" value="DUF4085"/>
</dbReference>